<feature type="domain" description="Glycosyltransferase 2-like" evidence="4">
    <location>
        <begin position="12"/>
        <end position="134"/>
    </location>
</feature>
<evidence type="ECO:0000259" key="4">
    <source>
        <dbReference type="Pfam" id="PF00535"/>
    </source>
</evidence>
<keyword evidence="3 5" id="KW-0808">Transferase</keyword>
<dbReference type="eggNOG" id="COG1215">
    <property type="taxonomic scope" value="Bacteria"/>
</dbReference>
<comment type="similarity">
    <text evidence="1">Belongs to the glycosyltransferase 2 family.</text>
</comment>
<evidence type="ECO:0000256" key="1">
    <source>
        <dbReference type="ARBA" id="ARBA00006739"/>
    </source>
</evidence>
<dbReference type="HOGENOM" id="CLU_932661_0_0_11"/>
<dbReference type="CAZy" id="GT2">
    <property type="family name" value="Glycosyltransferase Family 2"/>
</dbReference>
<dbReference type="GO" id="GO:0004653">
    <property type="term" value="F:polypeptide N-acetylgalactosaminyltransferase activity"/>
    <property type="evidence" value="ECO:0007669"/>
    <property type="project" value="UniProtKB-EC"/>
</dbReference>
<evidence type="ECO:0000256" key="3">
    <source>
        <dbReference type="ARBA" id="ARBA00022679"/>
    </source>
</evidence>
<dbReference type="Gene3D" id="3.90.550.10">
    <property type="entry name" value="Spore Coat Polysaccharide Biosynthesis Protein SpsA, Chain A"/>
    <property type="match status" value="1"/>
</dbReference>
<keyword evidence="6" id="KW-1185">Reference proteome</keyword>
<gene>
    <name evidence="5" type="ordered locus">cauri_0408</name>
</gene>
<dbReference type="OrthoDB" id="3177103at2"/>
<dbReference type="Proteomes" id="UP000002077">
    <property type="component" value="Chromosome"/>
</dbReference>
<dbReference type="Pfam" id="PF00535">
    <property type="entry name" value="Glycos_transf_2"/>
    <property type="match status" value="1"/>
</dbReference>
<dbReference type="PANTHER" id="PTHR43685">
    <property type="entry name" value="GLYCOSYLTRANSFERASE"/>
    <property type="match status" value="1"/>
</dbReference>
<dbReference type="InterPro" id="IPR029044">
    <property type="entry name" value="Nucleotide-diphossugar_trans"/>
</dbReference>
<protein>
    <submittedName>
        <fullName evidence="5">Polypeptide N-acetylgalactosaminyltransferase</fullName>
        <ecNumber evidence="5">2.4.1.41</ecNumber>
    </submittedName>
</protein>
<dbReference type="InterPro" id="IPR001173">
    <property type="entry name" value="Glyco_trans_2-like"/>
</dbReference>
<dbReference type="EC" id="2.4.1.41" evidence="5"/>
<accession>C3PKS1</accession>
<dbReference type="PANTHER" id="PTHR43685:SF5">
    <property type="entry name" value="GLYCOSYLTRANSFERASE EPSE-RELATED"/>
    <property type="match status" value="1"/>
</dbReference>
<evidence type="ECO:0000256" key="2">
    <source>
        <dbReference type="ARBA" id="ARBA00022676"/>
    </source>
</evidence>
<reference evidence="5 6" key="1">
    <citation type="journal article" date="2010" name="BMC Genomics">
        <title>Complete genome sequence and lifestyle of black-pigmented Corynebacterium aurimucosum ATCC 700975 (formerly C. nigricans CN-1) isolated from a vaginal swab of a woman with spontaneous abortion.</title>
        <authorList>
            <person name="Trost E."/>
            <person name="Gotker S."/>
            <person name="Schneider J."/>
            <person name="Schneiker-Bekel S."/>
            <person name="Szczepanowski R."/>
            <person name="Tilker A."/>
            <person name="Viehoever P."/>
            <person name="Arnold W."/>
            <person name="Bekel T."/>
            <person name="Blom J."/>
            <person name="Gartemann K.H."/>
            <person name="Linke B."/>
            <person name="Goesmann A."/>
            <person name="Puhler A."/>
            <person name="Shukla S.K."/>
            <person name="Tauch A."/>
        </authorList>
    </citation>
    <scope>NUCLEOTIDE SEQUENCE [LARGE SCALE GENOMIC DNA]</scope>
    <source>
        <strain evidence="6">ATCC 700975 / DSM 44827 / CIP 107346 / CN-1</strain>
    </source>
</reference>
<dbReference type="KEGG" id="car:cauri_0408"/>
<sequence>MSPLEVLMPRLSVLLPARNAQNTVGEAVSSTLRALPRDAELVVLDDGSTDATAARAADAGRGDARLRVESQPPSGGIAVALNWLLAHTDSELVGRMDADDITLPWRFRSALPALGRGADIVFNQVLYTTGARTRPAVPLGITPAAFGLHLLLTNPVSHPAMVATRAALDSVRGYRAVPAEDYDLWMRAVSAGFRLRRLGVWGLKYRVHPDQITASTTWRSASWDNADQAEAFGDLSAALVGERLTRIVTLAQHDASTRERELAHFADLIRTAGRRLGPVQHAALEHRLRSRLAWARDISA</sequence>
<keyword evidence="2 5" id="KW-0328">Glycosyltransferase</keyword>
<dbReference type="InterPro" id="IPR050834">
    <property type="entry name" value="Glycosyltransf_2"/>
</dbReference>
<evidence type="ECO:0000313" key="6">
    <source>
        <dbReference type="Proteomes" id="UP000002077"/>
    </source>
</evidence>
<evidence type="ECO:0000313" key="5">
    <source>
        <dbReference type="EMBL" id="ACP32007.1"/>
    </source>
</evidence>
<dbReference type="STRING" id="548476.cauri_0408"/>
<dbReference type="SUPFAM" id="SSF53448">
    <property type="entry name" value="Nucleotide-diphospho-sugar transferases"/>
    <property type="match status" value="1"/>
</dbReference>
<proteinExistence type="inferred from homology"/>
<dbReference type="AlphaFoldDB" id="C3PKS1"/>
<dbReference type="EMBL" id="CP001601">
    <property type="protein sequence ID" value="ACP32007.1"/>
    <property type="molecule type" value="Genomic_DNA"/>
</dbReference>
<name>C3PKS1_CORA7</name>
<organism evidence="5 6">
    <name type="scientific">Corynebacterium aurimucosum (strain ATCC 700975 / DSM 44827 / CIP 107346 / CN-1)</name>
    <name type="common">Corynebacterium nigricans</name>
    <dbReference type="NCBI Taxonomy" id="548476"/>
    <lineage>
        <taxon>Bacteria</taxon>
        <taxon>Bacillati</taxon>
        <taxon>Actinomycetota</taxon>
        <taxon>Actinomycetes</taxon>
        <taxon>Mycobacteriales</taxon>
        <taxon>Corynebacteriaceae</taxon>
        <taxon>Corynebacterium</taxon>
    </lineage>
</organism>